<dbReference type="Proteomes" id="UP001469553">
    <property type="component" value="Unassembled WGS sequence"/>
</dbReference>
<comment type="caution">
    <text evidence="2">The sequence shown here is derived from an EMBL/GenBank/DDBJ whole genome shotgun (WGS) entry which is preliminary data.</text>
</comment>
<dbReference type="EMBL" id="JAHRIP010085029">
    <property type="protein sequence ID" value="MEQ2314005.1"/>
    <property type="molecule type" value="Genomic_DNA"/>
</dbReference>
<feature type="region of interest" description="Disordered" evidence="1">
    <location>
        <begin position="83"/>
        <end position="111"/>
    </location>
</feature>
<evidence type="ECO:0000313" key="2">
    <source>
        <dbReference type="EMBL" id="MEQ2314005.1"/>
    </source>
</evidence>
<name>A0ABV1A6J2_9TELE</name>
<gene>
    <name evidence="2" type="ORF">AMECASPLE_007610</name>
</gene>
<proteinExistence type="predicted"/>
<evidence type="ECO:0000313" key="3">
    <source>
        <dbReference type="Proteomes" id="UP001469553"/>
    </source>
</evidence>
<keyword evidence="3" id="KW-1185">Reference proteome</keyword>
<protein>
    <submittedName>
        <fullName evidence="2">Uncharacterized protein</fullName>
    </submittedName>
</protein>
<reference evidence="2 3" key="1">
    <citation type="submission" date="2021-06" db="EMBL/GenBank/DDBJ databases">
        <authorList>
            <person name="Palmer J.M."/>
        </authorList>
    </citation>
    <scope>NUCLEOTIDE SEQUENCE [LARGE SCALE GENOMIC DNA]</scope>
    <source>
        <strain evidence="2 3">AS_MEX2019</strain>
        <tissue evidence="2">Muscle</tissue>
    </source>
</reference>
<organism evidence="2 3">
    <name type="scientific">Ameca splendens</name>
    <dbReference type="NCBI Taxonomy" id="208324"/>
    <lineage>
        <taxon>Eukaryota</taxon>
        <taxon>Metazoa</taxon>
        <taxon>Chordata</taxon>
        <taxon>Craniata</taxon>
        <taxon>Vertebrata</taxon>
        <taxon>Euteleostomi</taxon>
        <taxon>Actinopterygii</taxon>
        <taxon>Neopterygii</taxon>
        <taxon>Teleostei</taxon>
        <taxon>Neoteleostei</taxon>
        <taxon>Acanthomorphata</taxon>
        <taxon>Ovalentaria</taxon>
        <taxon>Atherinomorphae</taxon>
        <taxon>Cyprinodontiformes</taxon>
        <taxon>Goodeidae</taxon>
        <taxon>Ameca</taxon>
    </lineage>
</organism>
<sequence>MQVWFYLIKHADLIHIQSKPEETFIFCRFPPCLNLSAADCVYSVPPVRFPLDSSHPELPSMPCSSSSLLELLMLEENAYQETQRWTEPLQLPPADPSEPESMNGPNPEVSR</sequence>
<evidence type="ECO:0000256" key="1">
    <source>
        <dbReference type="SAM" id="MobiDB-lite"/>
    </source>
</evidence>
<accession>A0ABV1A6J2</accession>